<proteinExistence type="predicted"/>
<sequence length="253" mass="28793">MLLRPALFLLVASLLVGCVSTGDVDPMRTDKGRDEARDAYIQLGIGYLQQGASGRAKVPLKKALDLDPSSADAHAALALVFQVEMEPKLADEHYRRALSQRSGDARLLNNYGSFLYEQKRYEEALERYQQAAQDTLYPERSRVFENLGLTALELKRREQAKAYFQRSLRLNSRQPKALMEMAMMSYEDKAYVPARGYYESYSALVEQDARSLLLGTRLATIFEDRDKAASLGLQLKRLYPGTPEYQQYLSEQR</sequence>
<evidence type="ECO:0000256" key="3">
    <source>
        <dbReference type="PROSITE-ProRule" id="PRU00339"/>
    </source>
</evidence>
<dbReference type="Proteomes" id="UP000030063">
    <property type="component" value="Unassembled WGS sequence"/>
</dbReference>
<evidence type="ECO:0000256" key="2">
    <source>
        <dbReference type="ARBA" id="ARBA00022803"/>
    </source>
</evidence>
<organism evidence="5 6">
    <name type="scientific">Pseudomonas taeanensis MS-3</name>
    <dbReference type="NCBI Taxonomy" id="1395571"/>
    <lineage>
        <taxon>Bacteria</taxon>
        <taxon>Pseudomonadati</taxon>
        <taxon>Pseudomonadota</taxon>
        <taxon>Gammaproteobacteria</taxon>
        <taxon>Pseudomonadales</taxon>
        <taxon>Pseudomonadaceae</taxon>
        <taxon>Pseudomonas</taxon>
    </lineage>
</organism>
<dbReference type="PROSITE" id="PS50005">
    <property type="entry name" value="TPR"/>
    <property type="match status" value="2"/>
</dbReference>
<feature type="repeat" description="TPR" evidence="3">
    <location>
        <begin position="141"/>
        <end position="174"/>
    </location>
</feature>
<evidence type="ECO:0000256" key="4">
    <source>
        <dbReference type="SAM" id="SignalP"/>
    </source>
</evidence>
<evidence type="ECO:0000256" key="1">
    <source>
        <dbReference type="ARBA" id="ARBA00022737"/>
    </source>
</evidence>
<dbReference type="PROSITE" id="PS51257">
    <property type="entry name" value="PROKAR_LIPOPROTEIN"/>
    <property type="match status" value="1"/>
</dbReference>
<accession>A0A0A1YIU1</accession>
<feature type="repeat" description="TPR" evidence="3">
    <location>
        <begin position="37"/>
        <end position="70"/>
    </location>
</feature>
<dbReference type="InterPro" id="IPR013360">
    <property type="entry name" value="Pilus_4_PilW"/>
</dbReference>
<dbReference type="Pfam" id="PF13424">
    <property type="entry name" value="TPR_12"/>
    <property type="match status" value="1"/>
</dbReference>
<dbReference type="InterPro" id="IPR019734">
    <property type="entry name" value="TPR_rpt"/>
</dbReference>
<dbReference type="AlphaFoldDB" id="A0A0A1YIU1"/>
<name>A0A0A1YIU1_9PSED</name>
<comment type="caution">
    <text evidence="5">The sequence shown here is derived from an EMBL/GenBank/DDBJ whole genome shotgun (WGS) entry which is preliminary data.</text>
</comment>
<dbReference type="EMBL" id="AWSQ01000002">
    <property type="protein sequence ID" value="KFX69820.1"/>
    <property type="molecule type" value="Genomic_DNA"/>
</dbReference>
<dbReference type="NCBIfam" id="TIGR02521">
    <property type="entry name" value="type_IV_pilW"/>
    <property type="match status" value="1"/>
</dbReference>
<evidence type="ECO:0000313" key="6">
    <source>
        <dbReference type="Proteomes" id="UP000030063"/>
    </source>
</evidence>
<reference evidence="5 6" key="1">
    <citation type="journal article" date="2014" name="Genome Announc.">
        <title>Draft Genome Sequence of Petroleum Oil-Degrading Marine Bacterium Pseudomonas taeanensis Strain MS-3, Isolated from a Crude Oil-Contaminated Seashore.</title>
        <authorList>
            <person name="Lee S.Y."/>
            <person name="Kim S.H."/>
            <person name="Lee D.G."/>
            <person name="Shin S."/>
            <person name="Yun S.H."/>
            <person name="Choi C.W."/>
            <person name="Chung Y.H."/>
            <person name="Choi J.S."/>
            <person name="Kahng H.Y."/>
            <person name="Kim S.I."/>
        </authorList>
    </citation>
    <scope>NUCLEOTIDE SEQUENCE [LARGE SCALE GENOMIC DNA]</scope>
    <source>
        <strain evidence="5 6">MS-3</strain>
    </source>
</reference>
<dbReference type="InterPro" id="IPR011990">
    <property type="entry name" value="TPR-like_helical_dom_sf"/>
</dbReference>
<gene>
    <name evidence="5" type="ORF">TMS3_0109915</name>
</gene>
<evidence type="ECO:0000313" key="5">
    <source>
        <dbReference type="EMBL" id="KFX69820.1"/>
    </source>
</evidence>
<dbReference type="PANTHER" id="PTHR44186">
    <property type="match status" value="1"/>
</dbReference>
<feature type="signal peptide" evidence="4">
    <location>
        <begin position="1"/>
        <end position="21"/>
    </location>
</feature>
<dbReference type="RefSeq" id="WP_025165069.1">
    <property type="nucleotide sequence ID" value="NZ_AWSQ01000002.1"/>
</dbReference>
<keyword evidence="6" id="KW-1185">Reference proteome</keyword>
<dbReference type="SMART" id="SM00028">
    <property type="entry name" value="TPR"/>
    <property type="match status" value="4"/>
</dbReference>
<dbReference type="SUPFAM" id="SSF48452">
    <property type="entry name" value="TPR-like"/>
    <property type="match status" value="1"/>
</dbReference>
<dbReference type="eggNOG" id="COG3063">
    <property type="taxonomic scope" value="Bacteria"/>
</dbReference>
<dbReference type="Gene3D" id="1.25.40.10">
    <property type="entry name" value="Tetratricopeptide repeat domain"/>
    <property type="match status" value="1"/>
</dbReference>
<dbReference type="PANTHER" id="PTHR44186:SF1">
    <property type="entry name" value="BARDET-BIEDL SYNDROME 4 PROTEIN"/>
    <property type="match status" value="1"/>
</dbReference>
<dbReference type="STRING" id="1395571.TMS3_0109915"/>
<keyword evidence="4" id="KW-0732">Signal</keyword>
<protein>
    <submittedName>
        <fullName evidence="5">Pilus assembly protein PilW</fullName>
    </submittedName>
</protein>
<keyword evidence="2 3" id="KW-0802">TPR repeat</keyword>
<dbReference type="OrthoDB" id="129043at2"/>
<keyword evidence="1" id="KW-0677">Repeat</keyword>
<feature type="chain" id="PRO_5001984767" evidence="4">
    <location>
        <begin position="22"/>
        <end position="253"/>
    </location>
</feature>